<comment type="caution">
    <text evidence="2">The sequence shown here is derived from an EMBL/GenBank/DDBJ whole genome shotgun (WGS) entry which is preliminary data.</text>
</comment>
<dbReference type="InterPro" id="IPR009100">
    <property type="entry name" value="AcylCoA_DH/oxidase_NM_dom_sf"/>
</dbReference>
<evidence type="ECO:0000313" key="3">
    <source>
        <dbReference type="Proteomes" id="UP000179840"/>
    </source>
</evidence>
<protein>
    <submittedName>
        <fullName evidence="2">Acyl-CoA dehydrogenase</fullName>
    </submittedName>
</protein>
<dbReference type="GO" id="GO:0050660">
    <property type="term" value="F:flavin adenine dinucleotide binding"/>
    <property type="evidence" value="ECO:0007669"/>
    <property type="project" value="InterPro"/>
</dbReference>
<dbReference type="PANTHER" id="PTHR43884">
    <property type="entry name" value="ACYL-COA DEHYDROGENASE"/>
    <property type="match status" value="1"/>
</dbReference>
<proteinExistence type="predicted"/>
<dbReference type="PANTHER" id="PTHR43884:SF12">
    <property type="entry name" value="ISOVALERYL-COA DEHYDROGENASE, MITOCHONDRIAL-RELATED"/>
    <property type="match status" value="1"/>
</dbReference>
<dbReference type="RefSeq" id="WP_071075544.1">
    <property type="nucleotide sequence ID" value="NZ_LFKP01000003.1"/>
</dbReference>
<evidence type="ECO:0000313" key="2">
    <source>
        <dbReference type="EMBL" id="OHV98360.1"/>
    </source>
</evidence>
<dbReference type="InterPro" id="IPR037069">
    <property type="entry name" value="AcylCoA_DH/ox_N_sf"/>
</dbReference>
<dbReference type="GO" id="GO:0003995">
    <property type="term" value="F:acyl-CoA dehydrogenase activity"/>
    <property type="evidence" value="ECO:0007669"/>
    <property type="project" value="TreeGrafter"/>
</dbReference>
<dbReference type="EMBL" id="LFKP01000003">
    <property type="protein sequence ID" value="OHV98360.1"/>
    <property type="molecule type" value="Genomic_DNA"/>
</dbReference>
<dbReference type="AlphaFoldDB" id="A0A1S1UD58"/>
<gene>
    <name evidence="2" type="ORF">AKG95_03730</name>
</gene>
<dbReference type="SUPFAM" id="SSF56645">
    <property type="entry name" value="Acyl-CoA dehydrogenase NM domain-like"/>
    <property type="match status" value="1"/>
</dbReference>
<accession>A0A1S1UD58</accession>
<dbReference type="Gene3D" id="1.10.540.10">
    <property type="entry name" value="Acyl-CoA dehydrogenase/oxidase, N-terminal domain"/>
    <property type="match status" value="1"/>
</dbReference>
<feature type="domain" description="Acyl-CoA dehydrogenase/oxidase N-terminal" evidence="1">
    <location>
        <begin position="10"/>
        <end position="100"/>
    </location>
</feature>
<evidence type="ECO:0000259" key="1">
    <source>
        <dbReference type="Pfam" id="PF02771"/>
    </source>
</evidence>
<reference evidence="2 3" key="1">
    <citation type="submission" date="2015-06" db="EMBL/GenBank/DDBJ databases">
        <title>Draft genome sequencing of a biphenyl-degrading bacterium, Janthinobacterium lividum MEG1.</title>
        <authorList>
            <person name="Shimodaira J."/>
            <person name="Hatta T."/>
        </authorList>
    </citation>
    <scope>NUCLEOTIDE SEQUENCE [LARGE SCALE GENOMIC DNA]</scope>
    <source>
        <strain evidence="2 3">MEG1</strain>
    </source>
</reference>
<sequence>MGHLNHWLHMHADQLDQSSELAETVLPALAGDQLLAIGVPQEHGGAGGDVRDAIDAIANVAEQSVTAAFVFWGQRCFIEFLLQSENRALAERRLPGLLAGTQAGASGLSNAMKFLSGIEQLQITGVRQDDGLLIDGGLAWVTNLRKASFVAAAAVAPNDGAPPAIVAFDSGTPGVQRSDDLDLIALRGSNTASVKLTQVHIPAADIISDNAPAWLPQVRPSFLGMQCGLSIGLARASLAKAAQISAGSRNALTPRIEALQATLEAAVATLLAGVHDGRFKTQAPAMFRLRIQLADVLQQALMLELQAMGGRAYLNAEQQGFARRWRESSFIPIVTPSLTQLQAALQLFDSQQAAKATGAPA</sequence>
<dbReference type="Pfam" id="PF02771">
    <property type="entry name" value="Acyl-CoA_dh_N"/>
    <property type="match status" value="1"/>
</dbReference>
<dbReference type="Proteomes" id="UP000179840">
    <property type="component" value="Unassembled WGS sequence"/>
</dbReference>
<dbReference type="InterPro" id="IPR046373">
    <property type="entry name" value="Acyl-CoA_Oxase/DH_mid-dom_sf"/>
</dbReference>
<dbReference type="InterPro" id="IPR013786">
    <property type="entry name" value="AcylCoA_DH/ox_N"/>
</dbReference>
<dbReference type="Gene3D" id="2.40.110.10">
    <property type="entry name" value="Butyryl-CoA Dehydrogenase, subunit A, domain 2"/>
    <property type="match status" value="1"/>
</dbReference>
<name>A0A1S1UD58_9BURK</name>
<organism evidence="2 3">
    <name type="scientific">Janthinobacterium lividum</name>
    <dbReference type="NCBI Taxonomy" id="29581"/>
    <lineage>
        <taxon>Bacteria</taxon>
        <taxon>Pseudomonadati</taxon>
        <taxon>Pseudomonadota</taxon>
        <taxon>Betaproteobacteria</taxon>
        <taxon>Burkholderiales</taxon>
        <taxon>Oxalobacteraceae</taxon>
        <taxon>Janthinobacterium</taxon>
    </lineage>
</organism>